<dbReference type="AlphaFoldDB" id="A0AA88DVS4"/>
<gene>
    <name evidence="2" type="ORF">TIFTF001_031104</name>
</gene>
<protein>
    <recommendedName>
        <fullName evidence="4">Secreted protein</fullName>
    </recommendedName>
</protein>
<sequence length="69" mass="7479">MLRYSICLSLWTPSLACSVGADLPLGVGMSKRSDKLLGVPLAWLAGSTVCSEELVESMLSEECWDLYVP</sequence>
<dbReference type="EMBL" id="BTGU01000121">
    <property type="protein sequence ID" value="GMN62020.1"/>
    <property type="molecule type" value="Genomic_DNA"/>
</dbReference>
<evidence type="ECO:0000313" key="3">
    <source>
        <dbReference type="Proteomes" id="UP001187192"/>
    </source>
</evidence>
<organism evidence="2 3">
    <name type="scientific">Ficus carica</name>
    <name type="common">Common fig</name>
    <dbReference type="NCBI Taxonomy" id="3494"/>
    <lineage>
        <taxon>Eukaryota</taxon>
        <taxon>Viridiplantae</taxon>
        <taxon>Streptophyta</taxon>
        <taxon>Embryophyta</taxon>
        <taxon>Tracheophyta</taxon>
        <taxon>Spermatophyta</taxon>
        <taxon>Magnoliopsida</taxon>
        <taxon>eudicotyledons</taxon>
        <taxon>Gunneridae</taxon>
        <taxon>Pentapetalae</taxon>
        <taxon>rosids</taxon>
        <taxon>fabids</taxon>
        <taxon>Rosales</taxon>
        <taxon>Moraceae</taxon>
        <taxon>Ficeae</taxon>
        <taxon>Ficus</taxon>
    </lineage>
</organism>
<dbReference type="Proteomes" id="UP001187192">
    <property type="component" value="Unassembled WGS sequence"/>
</dbReference>
<feature type="chain" id="PRO_5041656349" description="Secreted protein" evidence="1">
    <location>
        <begin position="17"/>
        <end position="69"/>
    </location>
</feature>
<evidence type="ECO:0000256" key="1">
    <source>
        <dbReference type="SAM" id="SignalP"/>
    </source>
</evidence>
<evidence type="ECO:0000313" key="2">
    <source>
        <dbReference type="EMBL" id="GMN62020.1"/>
    </source>
</evidence>
<comment type="caution">
    <text evidence="2">The sequence shown here is derived from an EMBL/GenBank/DDBJ whole genome shotgun (WGS) entry which is preliminary data.</text>
</comment>
<name>A0AA88DVS4_FICCA</name>
<accession>A0AA88DVS4</accession>
<evidence type="ECO:0008006" key="4">
    <source>
        <dbReference type="Google" id="ProtNLM"/>
    </source>
</evidence>
<reference evidence="2" key="1">
    <citation type="submission" date="2023-07" db="EMBL/GenBank/DDBJ databases">
        <title>draft genome sequence of fig (Ficus carica).</title>
        <authorList>
            <person name="Takahashi T."/>
            <person name="Nishimura K."/>
        </authorList>
    </citation>
    <scope>NUCLEOTIDE SEQUENCE</scope>
</reference>
<keyword evidence="3" id="KW-1185">Reference proteome</keyword>
<feature type="signal peptide" evidence="1">
    <location>
        <begin position="1"/>
        <end position="16"/>
    </location>
</feature>
<proteinExistence type="predicted"/>
<keyword evidence="1" id="KW-0732">Signal</keyword>